<evidence type="ECO:0000313" key="3">
    <source>
        <dbReference type="Proteomes" id="UP001600107"/>
    </source>
</evidence>
<keyword evidence="1" id="KW-0472">Membrane</keyword>
<keyword evidence="1" id="KW-0812">Transmembrane</keyword>
<reference evidence="2 3" key="1">
    <citation type="submission" date="2024-06" db="EMBL/GenBank/DDBJ databases">
        <title>Flavobacterium spp. isolated from glacier.</title>
        <authorList>
            <person name="Han D."/>
        </authorList>
    </citation>
    <scope>NUCLEOTIDE SEQUENCE [LARGE SCALE GENOMIC DNA]</scope>
    <source>
        <strain evidence="2 3">ZS1P70</strain>
    </source>
</reference>
<feature type="transmembrane region" description="Helical" evidence="1">
    <location>
        <begin position="6"/>
        <end position="25"/>
    </location>
</feature>
<protein>
    <submittedName>
        <fullName evidence="2">Uncharacterized protein</fullName>
    </submittedName>
</protein>
<evidence type="ECO:0000313" key="2">
    <source>
        <dbReference type="EMBL" id="MFE3872185.1"/>
    </source>
</evidence>
<dbReference type="Proteomes" id="UP001600107">
    <property type="component" value="Unassembled WGS sequence"/>
</dbReference>
<keyword evidence="3" id="KW-1185">Reference proteome</keyword>
<keyword evidence="1" id="KW-1133">Transmembrane helix</keyword>
<comment type="caution">
    <text evidence="2">The sequence shown here is derived from an EMBL/GenBank/DDBJ whole genome shotgun (WGS) entry which is preliminary data.</text>
</comment>
<sequence length="366" mass="41064">MKSKVLLISLLITTVVGVSILLILYHISEATMKRQNPFLRSFPPHLAEYVKQADLRFNSYYFAGYDKGILYLGNYTAPLHGIAIDTTFKDKQEIRITPEKSNFQFRSVQLRVAPPNFYLMDGTVPCVYSGKITDWKASLRLKENPYFTFAEPIDSITFAFRANSSNSGVNVLGTFKLTTPPIVSLSPKLLEKQPGGDGIFDTDGTLLYNNGLSNIVYVYRYRNQFVVADKRANIVYRGNTIDTVSRAQIKVAQIDGERKMAAPPLSVNTATAVCNSLLFVNSTLRGKYDNLKAWQNASTVDVYDLKKNVYLFSFYIAGIEGNKLKSLLVTPTHLYALIDTQLVSYAIKGNLKKEMMQFSGDFNASH</sequence>
<gene>
    <name evidence="2" type="ORF">ACFX5F_13230</name>
</gene>
<proteinExistence type="predicted"/>
<organism evidence="2 3">
    <name type="scientific">Flavobacterium zhoui</name>
    <dbReference type="NCBI Taxonomy" id="3230414"/>
    <lineage>
        <taxon>Bacteria</taxon>
        <taxon>Pseudomonadati</taxon>
        <taxon>Bacteroidota</taxon>
        <taxon>Flavobacteriia</taxon>
        <taxon>Flavobacteriales</taxon>
        <taxon>Flavobacteriaceae</taxon>
        <taxon>Flavobacterium</taxon>
    </lineage>
</organism>
<evidence type="ECO:0000256" key="1">
    <source>
        <dbReference type="SAM" id="Phobius"/>
    </source>
</evidence>
<dbReference type="EMBL" id="JBHZPY010000012">
    <property type="protein sequence ID" value="MFE3872185.1"/>
    <property type="molecule type" value="Genomic_DNA"/>
</dbReference>
<dbReference type="RefSeq" id="WP_379852478.1">
    <property type="nucleotide sequence ID" value="NZ_JBHZPY010000012.1"/>
</dbReference>
<accession>A0ABW6I7D9</accession>
<name>A0ABW6I7D9_9FLAO</name>